<reference evidence="4" key="1">
    <citation type="journal article" date="2019" name="Int. J. Syst. Evol. Microbiol.">
        <title>The Global Catalogue of Microorganisms (GCM) 10K type strain sequencing project: providing services to taxonomists for standard genome sequencing and annotation.</title>
        <authorList>
            <consortium name="The Broad Institute Genomics Platform"/>
            <consortium name="The Broad Institute Genome Sequencing Center for Infectious Disease"/>
            <person name="Wu L."/>
            <person name="Ma J."/>
        </authorList>
    </citation>
    <scope>NUCLEOTIDE SEQUENCE [LARGE SCALE GENOMIC DNA]</scope>
    <source>
        <strain evidence="4">JCM 17225</strain>
    </source>
</reference>
<feature type="chain" id="PRO_5047127304" description="Adhesin domain-containing protein" evidence="2">
    <location>
        <begin position="31"/>
        <end position="441"/>
    </location>
</feature>
<keyword evidence="4" id="KW-1185">Reference proteome</keyword>
<keyword evidence="2" id="KW-0732">Signal</keyword>
<dbReference type="RefSeq" id="WP_345057939.1">
    <property type="nucleotide sequence ID" value="NZ_BAABDK010000030.1"/>
</dbReference>
<organism evidence="3 4">
    <name type="scientific">Hymenobacter glaciei</name>
    <dbReference type="NCBI Taxonomy" id="877209"/>
    <lineage>
        <taxon>Bacteria</taxon>
        <taxon>Pseudomonadati</taxon>
        <taxon>Bacteroidota</taxon>
        <taxon>Cytophagia</taxon>
        <taxon>Cytophagales</taxon>
        <taxon>Hymenobacteraceae</taxon>
        <taxon>Hymenobacter</taxon>
    </lineage>
</organism>
<proteinExistence type="predicted"/>
<feature type="region of interest" description="Disordered" evidence="1">
    <location>
        <begin position="66"/>
        <end position="102"/>
    </location>
</feature>
<feature type="compositionally biased region" description="Low complexity" evidence="1">
    <location>
        <begin position="70"/>
        <end position="89"/>
    </location>
</feature>
<gene>
    <name evidence="3" type="ORF">GCM10022409_38970</name>
</gene>
<evidence type="ECO:0000256" key="1">
    <source>
        <dbReference type="SAM" id="MobiDB-lite"/>
    </source>
</evidence>
<evidence type="ECO:0000256" key="2">
    <source>
        <dbReference type="SAM" id="SignalP"/>
    </source>
</evidence>
<evidence type="ECO:0008006" key="5">
    <source>
        <dbReference type="Google" id="ProtNLM"/>
    </source>
</evidence>
<sequence>MSQLTVFRGARGLGLLGLLVGLLVQPAAQAQTIADAVPAGRWTAAGPCVARHALTPEAKRAAEALFGSTEAGEQQPAGQQPACQQEGPQNPAADQPDGPETAAQLQVEQRRRLSRSFAVPKQGRAFSLDTRYGRVQVNTWSKAEIKVEAELVARAETDAGAKQVLEALGVQWLDYDARTGGVAVSTQFGPALRGRAGGCRYQVNYTVWLPRTTALRIYDSFGDVTLNNDLRGNTELAVEYGTLRTARLEGPRNLIRIGNGDCRIAFAGRASIDASYAQLRLDEGTTVDLRNNYSDVDIGTVQDLTVHSKYGDVALGSVRNLRGSSGYSRFTIDKLSEGLDMAVRYCPDFVVRDMGANFRQINLDGGFSTIRLGFADAPAFRFDVSTEQGQLLVDKNFVRVLSQENGPQTSDVLGVFGAVLPAQRAGNVNIKVRYGTVRFSK</sequence>
<dbReference type="EMBL" id="BAABDK010000030">
    <property type="protein sequence ID" value="GAA4048681.1"/>
    <property type="molecule type" value="Genomic_DNA"/>
</dbReference>
<name>A0ABP7UP34_9BACT</name>
<evidence type="ECO:0000313" key="3">
    <source>
        <dbReference type="EMBL" id="GAA4048681.1"/>
    </source>
</evidence>
<evidence type="ECO:0000313" key="4">
    <source>
        <dbReference type="Proteomes" id="UP001501469"/>
    </source>
</evidence>
<comment type="caution">
    <text evidence="3">The sequence shown here is derived from an EMBL/GenBank/DDBJ whole genome shotgun (WGS) entry which is preliminary data.</text>
</comment>
<protein>
    <recommendedName>
        <fullName evidence="5">Adhesin domain-containing protein</fullName>
    </recommendedName>
</protein>
<accession>A0ABP7UP34</accession>
<dbReference type="Proteomes" id="UP001501469">
    <property type="component" value="Unassembled WGS sequence"/>
</dbReference>
<feature type="signal peptide" evidence="2">
    <location>
        <begin position="1"/>
        <end position="30"/>
    </location>
</feature>